<dbReference type="NCBIfam" id="TIGR02925">
    <property type="entry name" value="cis_trans_EpsD"/>
    <property type="match status" value="1"/>
</dbReference>
<dbReference type="Gene3D" id="1.10.8.1040">
    <property type="match status" value="1"/>
</dbReference>
<dbReference type="AlphaFoldDB" id="A0A0B7IVK9"/>
<evidence type="ECO:0000313" key="3">
    <source>
        <dbReference type="Proteomes" id="UP000056322"/>
    </source>
</evidence>
<feature type="compositionally biased region" description="Basic and acidic residues" evidence="1">
    <location>
        <begin position="294"/>
        <end position="303"/>
    </location>
</feature>
<dbReference type="SUPFAM" id="SSF109998">
    <property type="entry name" value="Triger factor/SurA peptide-binding domain-like"/>
    <property type="match status" value="1"/>
</dbReference>
<dbReference type="EMBL" id="LN794158">
    <property type="protein sequence ID" value="CEN56260.1"/>
    <property type="molecule type" value="Genomic_DNA"/>
</dbReference>
<dbReference type="HOGENOM" id="CLU_065133_0_0_4"/>
<organism evidence="2 3">
    <name type="scientific">Candidatus Methylopumilus turicensis</name>
    <dbReference type="NCBI Taxonomy" id="1581680"/>
    <lineage>
        <taxon>Bacteria</taxon>
        <taxon>Pseudomonadati</taxon>
        <taxon>Pseudomonadota</taxon>
        <taxon>Betaproteobacteria</taxon>
        <taxon>Nitrosomonadales</taxon>
        <taxon>Methylophilaceae</taxon>
        <taxon>Candidatus Methylopumilus</taxon>
    </lineage>
</organism>
<feature type="compositionally biased region" description="Polar residues" evidence="1">
    <location>
        <begin position="321"/>
        <end position="330"/>
    </location>
</feature>
<dbReference type="STRING" id="1581680.BN1209_1220"/>
<dbReference type="GO" id="GO:0016853">
    <property type="term" value="F:isomerase activity"/>
    <property type="evidence" value="ECO:0007669"/>
    <property type="project" value="UniProtKB-KW"/>
</dbReference>
<proteinExistence type="predicted"/>
<dbReference type="Proteomes" id="UP000056322">
    <property type="component" value="Chromosome 1"/>
</dbReference>
<feature type="region of interest" description="Disordered" evidence="1">
    <location>
        <begin position="294"/>
        <end position="330"/>
    </location>
</feature>
<dbReference type="OrthoDB" id="5564407at2"/>
<evidence type="ECO:0000256" key="1">
    <source>
        <dbReference type="SAM" id="MobiDB-lite"/>
    </source>
</evidence>
<gene>
    <name evidence="2" type="ORF">BN1209_1220</name>
</gene>
<dbReference type="Pfam" id="PF13624">
    <property type="entry name" value="SurA_N_3"/>
    <property type="match status" value="1"/>
</dbReference>
<protein>
    <submittedName>
        <fullName evidence="2">Peptidyl-prolyl cis-trans isomerase, EpsD family</fullName>
    </submittedName>
</protein>
<accession>A0A0B7IVK9</accession>
<keyword evidence="2" id="KW-0413">Isomerase</keyword>
<sequence length="330" mass="36473">MHSNSHDLLKTSKPNLAKLVLMIALVGLVAGCGKKQGGDEKSSQSLVSVDGEEITVYQVNNELQRANIQPAQQEAASRQILQGLVDRQILLQAAHKEKLDRKPQVMQAIENSKMQILAQAYLQERLASVAKPTSAEIEEYRAQHQDIFANRKVYVTDEAVFALEAGSTESLQEIAKSEKTLKDLEGWLKSHQVKYAVKRVAHAAETLPPQLLAQFGKMAVGQMVFIGANGPNTQAMAVSMAEIKEMPISEKDSKPLIERILTEEKRKQTAEAELKRLRETAKIRYIDKKFDPANAPKVEKPVEAAKPADNAQEEAKKKMESSVSKGLNGL</sequence>
<name>A0A0B7IVK9_9PROT</name>
<dbReference type="KEGG" id="mbac:BN1209_1220"/>
<dbReference type="RefSeq" id="WP_045751396.1">
    <property type="nucleotide sequence ID" value="NZ_LN794158.1"/>
</dbReference>
<keyword evidence="3" id="KW-1185">Reference proteome</keyword>
<reference evidence="3" key="1">
    <citation type="submission" date="2014-12" db="EMBL/GenBank/DDBJ databases">
        <authorList>
            <person name="Salcher M.M."/>
        </authorList>
    </citation>
    <scope>NUCLEOTIDE SEQUENCE [LARGE SCALE GENOMIC DNA]</scope>
    <source>
        <strain evidence="3">MMS-10A-171</strain>
    </source>
</reference>
<dbReference type="InterPro" id="IPR027304">
    <property type="entry name" value="Trigger_fact/SurA_dom_sf"/>
</dbReference>
<evidence type="ECO:0000313" key="2">
    <source>
        <dbReference type="EMBL" id="CEN56260.1"/>
    </source>
</evidence>
<dbReference type="InterPro" id="IPR014274">
    <property type="entry name" value="PPIase_EpsD"/>
</dbReference>